<dbReference type="Proteomes" id="UP000024635">
    <property type="component" value="Unassembled WGS sequence"/>
</dbReference>
<evidence type="ECO:0000313" key="2">
    <source>
        <dbReference type="Proteomes" id="UP000024635"/>
    </source>
</evidence>
<accession>A0A016UL51</accession>
<proteinExistence type="predicted"/>
<comment type="caution">
    <text evidence="1">The sequence shown here is derived from an EMBL/GenBank/DDBJ whole genome shotgun (WGS) entry which is preliminary data.</text>
</comment>
<evidence type="ECO:0000313" key="1">
    <source>
        <dbReference type="EMBL" id="EYC15621.1"/>
    </source>
</evidence>
<protein>
    <submittedName>
        <fullName evidence="1">Uncharacterized protein</fullName>
    </submittedName>
</protein>
<reference evidence="2" key="1">
    <citation type="journal article" date="2015" name="Nat. Genet.">
        <title>The genome and transcriptome of the zoonotic hookworm Ancylostoma ceylanicum identify infection-specific gene families.</title>
        <authorList>
            <person name="Schwarz E.M."/>
            <person name="Hu Y."/>
            <person name="Antoshechkin I."/>
            <person name="Miller M.M."/>
            <person name="Sternberg P.W."/>
            <person name="Aroian R.V."/>
        </authorList>
    </citation>
    <scope>NUCLEOTIDE SEQUENCE</scope>
    <source>
        <strain evidence="2">HY135</strain>
    </source>
</reference>
<keyword evidence="2" id="KW-1185">Reference proteome</keyword>
<sequence length="71" mass="8158">MQHIKQCNWWLILPTVLADKKEEKGSSQDHSGYSKAHDNVIVSLLILLPSNRSSNKLQSIHQFFPTVNLWS</sequence>
<name>A0A016UL51_9BILA</name>
<organism evidence="1 2">
    <name type="scientific">Ancylostoma ceylanicum</name>
    <dbReference type="NCBI Taxonomy" id="53326"/>
    <lineage>
        <taxon>Eukaryota</taxon>
        <taxon>Metazoa</taxon>
        <taxon>Ecdysozoa</taxon>
        <taxon>Nematoda</taxon>
        <taxon>Chromadorea</taxon>
        <taxon>Rhabditida</taxon>
        <taxon>Rhabditina</taxon>
        <taxon>Rhabditomorpha</taxon>
        <taxon>Strongyloidea</taxon>
        <taxon>Ancylostomatidae</taxon>
        <taxon>Ancylostomatinae</taxon>
        <taxon>Ancylostoma</taxon>
    </lineage>
</organism>
<dbReference type="EMBL" id="JARK01001372">
    <property type="protein sequence ID" value="EYC15621.1"/>
    <property type="molecule type" value="Genomic_DNA"/>
</dbReference>
<gene>
    <name evidence="1" type="primary">Acey_s0036.g3254</name>
    <name evidence="1" type="ORF">Y032_0036g3254</name>
</gene>
<dbReference type="AlphaFoldDB" id="A0A016UL51"/>